<feature type="compositionally biased region" description="Pro residues" evidence="4">
    <location>
        <begin position="449"/>
        <end position="462"/>
    </location>
</feature>
<evidence type="ECO:0000256" key="3">
    <source>
        <dbReference type="PROSITE-ProRule" id="PRU00339"/>
    </source>
</evidence>
<dbReference type="InterPro" id="IPR051685">
    <property type="entry name" value="Ycf3/AcsC/BcsC/TPR_MFPF"/>
</dbReference>
<dbReference type="KEGG" id="nneo:PQG83_17545"/>
<dbReference type="InterPro" id="IPR019734">
    <property type="entry name" value="TPR_rpt"/>
</dbReference>
<reference evidence="6 7" key="1">
    <citation type="submission" date="2023-01" db="EMBL/GenBank/DDBJ databases">
        <title>Cultivation and genomic characterization of new, ubiquitous marine nitrite-oxidizing bacteria from the Nitrospirales.</title>
        <authorList>
            <person name="Mueller A.J."/>
            <person name="Daebeler A."/>
            <person name="Herbold C.W."/>
            <person name="Kirkegaard R.H."/>
            <person name="Daims H."/>
        </authorList>
    </citation>
    <scope>NUCLEOTIDE SEQUENCE [LARGE SCALE GENOMIC DNA]</scope>
    <source>
        <strain evidence="6 7">DK</strain>
    </source>
</reference>
<keyword evidence="5" id="KW-0812">Transmembrane</keyword>
<keyword evidence="5" id="KW-1133">Transmembrane helix</keyword>
<dbReference type="Proteomes" id="UP001302494">
    <property type="component" value="Chromosome"/>
</dbReference>
<name>A0AA96GJL4_9BACT</name>
<evidence type="ECO:0000313" key="6">
    <source>
        <dbReference type="EMBL" id="WNM61540.1"/>
    </source>
</evidence>
<feature type="transmembrane region" description="Helical" evidence="5">
    <location>
        <begin position="58"/>
        <end position="78"/>
    </location>
</feature>
<dbReference type="AlphaFoldDB" id="A0AA96GJL4"/>
<organism evidence="6 7">
    <name type="scientific">Candidatus Nitrospira neomarina</name>
    <dbReference type="NCBI Taxonomy" id="3020899"/>
    <lineage>
        <taxon>Bacteria</taxon>
        <taxon>Pseudomonadati</taxon>
        <taxon>Nitrospirota</taxon>
        <taxon>Nitrospiria</taxon>
        <taxon>Nitrospirales</taxon>
        <taxon>Nitrospiraceae</taxon>
        <taxon>Nitrospira</taxon>
    </lineage>
</organism>
<accession>A0AA96GJL4</accession>
<keyword evidence="1" id="KW-0677">Repeat</keyword>
<sequence>MDYAKESLDSFLVLDPVFSPNFVVEYNDHTVITLLNPSMKLAINTHNLWARLPQKAGAIYGSVLLITLFAGTWAFAYAEGMKSEEEVINQARAAWMKGSANQALDILDQEISHFPHNTNFQKLRGNILTTIRRNQEALEVYDAILEREPDSLQVRWAKWSVLIRIGEGDSAITELRSIAKRSSHNPLVHLRLAQELRKLDRLEESLESYRQAVLLAPEMTGWRLSLGRALFDVLDYEGARKEVEGVLKNVPKGSPVEAAARNLLMVVYGATKERGRRFQPIFTPEGTGADLKQWALIRNKAWKLFTAGRYEEAEPVYREVLILKPSDHRAAYELGQTLMELNRYQDAIDFLQKGIDQGASNEVYLDSIFRIGQCLVELERWPEALMHFELLQELGPAPRVTSEESQESTDDAPIVAGAPVLDMQKVAQWLEMIRTHLPSTPQSTVVPSPVSPDPGIPDPPPVQTEELPTRSLEGLEPVHSRASLMGRDADFSWFRFAIPAEMVMRDDLLMGSHEFIPIDPGDTFPVTQPEIYVVFGLVTPSYDEIPLTAKCFLEKSEILSSQVALVQDRVIMSMNDQSGYFRLQISPEGGWEPGLYRCGLFVGDEASAYNVADDVRFRIVASD</sequence>
<dbReference type="SMART" id="SM00028">
    <property type="entry name" value="TPR"/>
    <property type="match status" value="6"/>
</dbReference>
<dbReference type="PROSITE" id="PS50005">
    <property type="entry name" value="TPR"/>
    <property type="match status" value="2"/>
</dbReference>
<dbReference type="PANTHER" id="PTHR44943:SF8">
    <property type="entry name" value="TPR REPEAT-CONTAINING PROTEIN MJ0263"/>
    <property type="match status" value="1"/>
</dbReference>
<feature type="repeat" description="TPR" evidence="3">
    <location>
        <begin position="328"/>
        <end position="361"/>
    </location>
</feature>
<keyword evidence="2 3" id="KW-0802">TPR repeat</keyword>
<dbReference type="RefSeq" id="WP_312743844.1">
    <property type="nucleotide sequence ID" value="NZ_CP116968.1"/>
</dbReference>
<dbReference type="SUPFAM" id="SSF48452">
    <property type="entry name" value="TPR-like"/>
    <property type="match status" value="1"/>
</dbReference>
<protein>
    <submittedName>
        <fullName evidence="6">Tetratricopeptide repeat protein</fullName>
    </submittedName>
</protein>
<evidence type="ECO:0000313" key="7">
    <source>
        <dbReference type="Proteomes" id="UP001302494"/>
    </source>
</evidence>
<dbReference type="Gene3D" id="1.25.40.10">
    <property type="entry name" value="Tetratricopeptide repeat domain"/>
    <property type="match status" value="2"/>
</dbReference>
<keyword evidence="7" id="KW-1185">Reference proteome</keyword>
<gene>
    <name evidence="6" type="ORF">PQG83_17545</name>
</gene>
<feature type="repeat" description="TPR" evidence="3">
    <location>
        <begin position="186"/>
        <end position="219"/>
    </location>
</feature>
<evidence type="ECO:0000256" key="4">
    <source>
        <dbReference type="SAM" id="MobiDB-lite"/>
    </source>
</evidence>
<dbReference type="PANTHER" id="PTHR44943">
    <property type="entry name" value="CELLULOSE SYNTHASE OPERON PROTEIN C"/>
    <property type="match status" value="1"/>
</dbReference>
<evidence type="ECO:0000256" key="2">
    <source>
        <dbReference type="ARBA" id="ARBA00022803"/>
    </source>
</evidence>
<dbReference type="Pfam" id="PF13432">
    <property type="entry name" value="TPR_16"/>
    <property type="match status" value="3"/>
</dbReference>
<evidence type="ECO:0000256" key="5">
    <source>
        <dbReference type="SAM" id="Phobius"/>
    </source>
</evidence>
<dbReference type="EMBL" id="CP116968">
    <property type="protein sequence ID" value="WNM61540.1"/>
    <property type="molecule type" value="Genomic_DNA"/>
</dbReference>
<evidence type="ECO:0000256" key="1">
    <source>
        <dbReference type="ARBA" id="ARBA00022737"/>
    </source>
</evidence>
<proteinExistence type="predicted"/>
<keyword evidence="5" id="KW-0472">Membrane</keyword>
<dbReference type="InterPro" id="IPR011990">
    <property type="entry name" value="TPR-like_helical_dom_sf"/>
</dbReference>
<feature type="region of interest" description="Disordered" evidence="4">
    <location>
        <begin position="440"/>
        <end position="469"/>
    </location>
</feature>